<dbReference type="OrthoDB" id="9798188at2"/>
<dbReference type="Pfam" id="PF01595">
    <property type="entry name" value="CNNM"/>
    <property type="match status" value="1"/>
</dbReference>
<dbReference type="SMART" id="SM01091">
    <property type="entry name" value="CorC_HlyC"/>
    <property type="match status" value="1"/>
</dbReference>
<dbReference type="GeneID" id="83004539"/>
<keyword evidence="15" id="KW-1185">Reference proteome</keyword>
<reference evidence="14 15" key="1">
    <citation type="submission" date="2018-08" db="EMBL/GenBank/DDBJ databases">
        <title>A genome reference for cultivated species of the human gut microbiota.</title>
        <authorList>
            <person name="Zou Y."/>
            <person name="Xue W."/>
            <person name="Luo G."/>
        </authorList>
    </citation>
    <scope>NUCLEOTIDE SEQUENCE [LARGE SCALE GENOMIC DNA]</scope>
    <source>
        <strain evidence="14 15">AM07-24</strain>
    </source>
</reference>
<evidence type="ECO:0000256" key="6">
    <source>
        <dbReference type="ARBA" id="ARBA00022989"/>
    </source>
</evidence>
<dbReference type="Gene3D" id="3.30.465.10">
    <property type="match status" value="1"/>
</dbReference>
<dbReference type="Pfam" id="PF03471">
    <property type="entry name" value="CorC_HlyC"/>
    <property type="match status" value="1"/>
</dbReference>
<keyword evidence="5" id="KW-0677">Repeat</keyword>
<evidence type="ECO:0000256" key="8">
    <source>
        <dbReference type="ARBA" id="ARBA00023136"/>
    </source>
</evidence>
<dbReference type="Gene3D" id="3.10.580.10">
    <property type="entry name" value="CBS-domain"/>
    <property type="match status" value="1"/>
</dbReference>
<organism evidence="14 15">
    <name type="scientific">Emergencia timonensis</name>
    <dbReference type="NCBI Taxonomy" id="1776384"/>
    <lineage>
        <taxon>Bacteria</taxon>
        <taxon>Bacillati</taxon>
        <taxon>Bacillota</taxon>
        <taxon>Clostridia</taxon>
        <taxon>Peptostreptococcales</taxon>
        <taxon>Anaerovoracaceae</taxon>
        <taxon>Emergencia</taxon>
    </lineage>
</organism>
<dbReference type="InterPro" id="IPR002550">
    <property type="entry name" value="CNNM"/>
</dbReference>
<dbReference type="STRING" id="1776384.GCA_900086585_02183"/>
<evidence type="ECO:0000256" key="10">
    <source>
        <dbReference type="PROSITE-ProRule" id="PRU01193"/>
    </source>
</evidence>
<proteinExistence type="inferred from homology"/>
<dbReference type="EMBL" id="QRMS01000004">
    <property type="protein sequence ID" value="RHJ85749.1"/>
    <property type="molecule type" value="Genomic_DNA"/>
</dbReference>
<sequence>MIGPIILQIVLIFLNATFASAEIAVISMNDNKLKRMAAEGDKRAVRLSALTAQPARFLATIQVAITLAGLLGSAFAADSFAGPLVDAMMSWGITVPANVLKSVSVILITLILAYFNLVFGELVPKRIAMKKAESLALGMSGLLHGVSKVFAPLVFLLTVSTNLILRLLGIDPDENDEQVTEEEIRMLLVEGNQQGVIDPDENEIIQNVFEFDDIAVEQICTHRVDVLALSTEDTLQEWEKIIYDGRHTYYPVCGDSIDDILGVLDTKDYFRSGKKNLEDIMEKAVKKAYFIPESMKANVLFRNMRQKGVYFAVVIDEYGGLSGIITLHDLMEALVGDLHDEEEEEKPEDIQKIDENKWLIYGCADIDDVSEELAVDLPVEIYDTFGGFICGLIAEIPEDGKGFAIETESLAIEVHSVQNHRIGSATVVKK</sequence>
<keyword evidence="6 10" id="KW-1133">Transmembrane helix</keyword>
<dbReference type="InterPro" id="IPR005170">
    <property type="entry name" value="Transptr-assoc_dom"/>
</dbReference>
<dbReference type="RefSeq" id="WP_118335972.1">
    <property type="nucleotide sequence ID" value="NZ_AP025567.1"/>
</dbReference>
<evidence type="ECO:0000256" key="4">
    <source>
        <dbReference type="ARBA" id="ARBA00022692"/>
    </source>
</evidence>
<protein>
    <submittedName>
        <fullName evidence="14">HlyC/CorC family transporter</fullName>
    </submittedName>
</protein>
<dbReference type="InterPro" id="IPR016169">
    <property type="entry name" value="FAD-bd_PCMH_sub2"/>
</dbReference>
<evidence type="ECO:0000256" key="7">
    <source>
        <dbReference type="ARBA" id="ARBA00023122"/>
    </source>
</evidence>
<feature type="transmembrane region" description="Helical" evidence="11">
    <location>
        <begin position="57"/>
        <end position="82"/>
    </location>
</feature>
<evidence type="ECO:0000256" key="11">
    <source>
        <dbReference type="SAM" id="Phobius"/>
    </source>
</evidence>
<dbReference type="Pfam" id="PF00571">
    <property type="entry name" value="CBS"/>
    <property type="match status" value="1"/>
</dbReference>
<keyword evidence="7 9" id="KW-0129">CBS domain</keyword>
<evidence type="ECO:0000256" key="1">
    <source>
        <dbReference type="ARBA" id="ARBA00004651"/>
    </source>
</evidence>
<dbReference type="PROSITE" id="PS51371">
    <property type="entry name" value="CBS"/>
    <property type="match status" value="1"/>
</dbReference>
<dbReference type="InterPro" id="IPR000644">
    <property type="entry name" value="CBS_dom"/>
</dbReference>
<name>A0A415DY14_9FIRM</name>
<feature type="domain" description="CNNM transmembrane" evidence="13">
    <location>
        <begin position="1"/>
        <end position="201"/>
    </location>
</feature>
<dbReference type="InterPro" id="IPR051676">
    <property type="entry name" value="UPF0053_domain"/>
</dbReference>
<dbReference type="CDD" id="cd04590">
    <property type="entry name" value="CBS_pair_CorC_HlyC_assoc"/>
    <property type="match status" value="1"/>
</dbReference>
<evidence type="ECO:0000256" key="2">
    <source>
        <dbReference type="ARBA" id="ARBA00006337"/>
    </source>
</evidence>
<keyword evidence="8 10" id="KW-0472">Membrane</keyword>
<dbReference type="PANTHER" id="PTHR43099">
    <property type="entry name" value="UPF0053 PROTEIN YRKA"/>
    <property type="match status" value="1"/>
</dbReference>
<dbReference type="Proteomes" id="UP000284841">
    <property type="component" value="Unassembled WGS sequence"/>
</dbReference>
<feature type="transmembrane region" description="Helical" evidence="11">
    <location>
        <begin position="6"/>
        <end position="26"/>
    </location>
</feature>
<dbReference type="InterPro" id="IPR044751">
    <property type="entry name" value="Ion_transp-like_CBS"/>
</dbReference>
<evidence type="ECO:0000313" key="15">
    <source>
        <dbReference type="Proteomes" id="UP000284841"/>
    </source>
</evidence>
<keyword evidence="3" id="KW-1003">Cell membrane</keyword>
<feature type="domain" description="CBS" evidence="12">
    <location>
        <begin position="281"/>
        <end position="341"/>
    </location>
</feature>
<evidence type="ECO:0000313" key="14">
    <source>
        <dbReference type="EMBL" id="RHJ85749.1"/>
    </source>
</evidence>
<dbReference type="PROSITE" id="PS51846">
    <property type="entry name" value="CNNM"/>
    <property type="match status" value="1"/>
</dbReference>
<dbReference type="PANTHER" id="PTHR43099:SF2">
    <property type="entry name" value="UPF0053 PROTEIN YRKA"/>
    <property type="match status" value="1"/>
</dbReference>
<keyword evidence="4 10" id="KW-0812">Transmembrane</keyword>
<dbReference type="InterPro" id="IPR046342">
    <property type="entry name" value="CBS_dom_sf"/>
</dbReference>
<comment type="similarity">
    <text evidence="2">Belongs to the UPF0053 family.</text>
</comment>
<evidence type="ECO:0000256" key="9">
    <source>
        <dbReference type="PROSITE-ProRule" id="PRU00703"/>
    </source>
</evidence>
<evidence type="ECO:0000256" key="5">
    <source>
        <dbReference type="ARBA" id="ARBA00022737"/>
    </source>
</evidence>
<evidence type="ECO:0000259" key="12">
    <source>
        <dbReference type="PROSITE" id="PS51371"/>
    </source>
</evidence>
<accession>A0A415DY14</accession>
<gene>
    <name evidence="14" type="ORF">DW099_12935</name>
</gene>
<dbReference type="AlphaFoldDB" id="A0A415DY14"/>
<dbReference type="GO" id="GO:0005886">
    <property type="term" value="C:plasma membrane"/>
    <property type="evidence" value="ECO:0007669"/>
    <property type="project" value="UniProtKB-SubCell"/>
</dbReference>
<evidence type="ECO:0000259" key="13">
    <source>
        <dbReference type="PROSITE" id="PS51846"/>
    </source>
</evidence>
<dbReference type="SUPFAM" id="SSF56176">
    <property type="entry name" value="FAD-binding/transporter-associated domain-like"/>
    <property type="match status" value="1"/>
</dbReference>
<dbReference type="GO" id="GO:0050660">
    <property type="term" value="F:flavin adenine dinucleotide binding"/>
    <property type="evidence" value="ECO:0007669"/>
    <property type="project" value="InterPro"/>
</dbReference>
<comment type="caution">
    <text evidence="14">The sequence shown here is derived from an EMBL/GenBank/DDBJ whole genome shotgun (WGS) entry which is preliminary data.</text>
</comment>
<evidence type="ECO:0000256" key="3">
    <source>
        <dbReference type="ARBA" id="ARBA00022475"/>
    </source>
</evidence>
<feature type="transmembrane region" description="Helical" evidence="11">
    <location>
        <begin position="102"/>
        <end position="123"/>
    </location>
</feature>
<comment type="subcellular location">
    <subcellularLocation>
        <location evidence="1">Cell membrane</location>
        <topology evidence="1">Multi-pass membrane protein</topology>
    </subcellularLocation>
</comment>
<dbReference type="SUPFAM" id="SSF54631">
    <property type="entry name" value="CBS-domain pair"/>
    <property type="match status" value="1"/>
</dbReference>
<dbReference type="InterPro" id="IPR036318">
    <property type="entry name" value="FAD-bd_PCMH-like_sf"/>
</dbReference>
<feature type="transmembrane region" description="Helical" evidence="11">
    <location>
        <begin position="135"/>
        <end position="157"/>
    </location>
</feature>